<feature type="transmembrane region" description="Helical" evidence="1">
    <location>
        <begin position="23"/>
        <end position="42"/>
    </location>
</feature>
<dbReference type="OrthoDB" id="9795736at2"/>
<dbReference type="PANTHER" id="PTHR41386:SF1">
    <property type="entry name" value="MEMBRANE PROTEIN"/>
    <property type="match status" value="1"/>
</dbReference>
<dbReference type="KEGG" id="cte:CT1691"/>
<dbReference type="EMBL" id="AE006470">
    <property type="protein sequence ID" value="AAM72916.1"/>
    <property type="molecule type" value="Genomic_DNA"/>
</dbReference>
<dbReference type="AlphaFoldDB" id="Q8KBU1"/>
<dbReference type="RefSeq" id="WP_010933355.1">
    <property type="nucleotide sequence ID" value="NC_002932.3"/>
</dbReference>
<dbReference type="HOGENOM" id="CLU_077948_3_0_10"/>
<dbReference type="Pfam" id="PF06210">
    <property type="entry name" value="DUF1003"/>
    <property type="match status" value="1"/>
</dbReference>
<proteinExistence type="predicted"/>
<gene>
    <name evidence="2" type="ordered locus">CT1691</name>
</gene>
<evidence type="ECO:0000313" key="2">
    <source>
        <dbReference type="EMBL" id="AAM72916.1"/>
    </source>
</evidence>
<dbReference type="Proteomes" id="UP000001007">
    <property type="component" value="Chromosome"/>
</dbReference>
<evidence type="ECO:0000256" key="1">
    <source>
        <dbReference type="SAM" id="Phobius"/>
    </source>
</evidence>
<sequence>MSENPDIEFNKNLTLGQRMADCILLNLVLSTLAAIQAPVIMMSQNRQEERDRQRAMYDYKVNLKAELEIRQLHQNVVHLRSKQWERLVEIQAIQMELIHELRGRK</sequence>
<accession>Q8KBU1</accession>
<dbReference type="PATRIC" id="fig|194439.7.peg.1527"/>
<dbReference type="eggNOG" id="COG4420">
    <property type="taxonomic scope" value="Bacteria"/>
</dbReference>
<keyword evidence="1" id="KW-1133">Transmembrane helix</keyword>
<evidence type="ECO:0008006" key="4">
    <source>
        <dbReference type="Google" id="ProtNLM"/>
    </source>
</evidence>
<protein>
    <recommendedName>
        <fullName evidence="4">DUF1003 domain-containing protein</fullName>
    </recommendedName>
</protein>
<dbReference type="EnsemblBacteria" id="AAM72916">
    <property type="protein sequence ID" value="AAM72916"/>
    <property type="gene ID" value="CT1691"/>
</dbReference>
<evidence type="ECO:0000313" key="3">
    <source>
        <dbReference type="Proteomes" id="UP000001007"/>
    </source>
</evidence>
<reference evidence="2 3" key="1">
    <citation type="journal article" date="2002" name="Proc. Natl. Acad. Sci. U.S.A.">
        <title>The complete genome sequence of Chlorobium tepidum TLS, a photosynthetic, anaerobic, green-sulfur bacterium.</title>
        <authorList>
            <person name="Eisen J.A."/>
            <person name="Nelson K.E."/>
            <person name="Paulsen I.T."/>
            <person name="Heidelberg J.F."/>
            <person name="Wu M."/>
            <person name="Dodson R.J."/>
            <person name="Deboy R."/>
            <person name="Gwinn M.L."/>
            <person name="Nelson W.C."/>
            <person name="Haft D.H."/>
            <person name="Hickey E.K."/>
            <person name="Peterson J.D."/>
            <person name="Durkin A.S."/>
            <person name="Kolonay J.L."/>
            <person name="Yang F."/>
            <person name="Holt I."/>
            <person name="Umayam L.A."/>
            <person name="Mason T."/>
            <person name="Brenner M."/>
            <person name="Shea T.P."/>
            <person name="Parksey D."/>
            <person name="Nierman W.C."/>
            <person name="Feldblyum T.V."/>
            <person name="Hansen C.L."/>
            <person name="Craven M.B."/>
            <person name="Radune D."/>
            <person name="Vamathevan J."/>
            <person name="Khouri H."/>
            <person name="White O."/>
            <person name="Gruber T.M."/>
            <person name="Ketchum K.A."/>
            <person name="Venter J.C."/>
            <person name="Tettelin H."/>
            <person name="Bryant D.A."/>
            <person name="Fraser C.M."/>
        </authorList>
    </citation>
    <scope>NUCLEOTIDE SEQUENCE [LARGE SCALE GENOMIC DNA]</scope>
    <source>
        <strain evidence="3">ATCC 49652 / DSM 12025 / NBRC 103806 / TLS</strain>
    </source>
</reference>
<dbReference type="InterPro" id="IPR010406">
    <property type="entry name" value="DUF1003"/>
</dbReference>
<keyword evidence="3" id="KW-1185">Reference proteome</keyword>
<organism evidence="2 3">
    <name type="scientific">Chlorobaculum tepidum (strain ATCC 49652 / DSM 12025 / NBRC 103806 / TLS)</name>
    <name type="common">Chlorobium tepidum</name>
    <dbReference type="NCBI Taxonomy" id="194439"/>
    <lineage>
        <taxon>Bacteria</taxon>
        <taxon>Pseudomonadati</taxon>
        <taxon>Chlorobiota</taxon>
        <taxon>Chlorobiia</taxon>
        <taxon>Chlorobiales</taxon>
        <taxon>Chlorobiaceae</taxon>
        <taxon>Chlorobaculum</taxon>
    </lineage>
</organism>
<keyword evidence="1" id="KW-0812">Transmembrane</keyword>
<keyword evidence="1" id="KW-0472">Membrane</keyword>
<name>Q8KBU1_CHLTE</name>
<dbReference type="PANTHER" id="PTHR41386">
    <property type="entry name" value="INTEGRAL MEMBRANE PROTEIN-RELATED"/>
    <property type="match status" value="1"/>
</dbReference>